<feature type="transmembrane region" description="Helical" evidence="6">
    <location>
        <begin position="275"/>
        <end position="292"/>
    </location>
</feature>
<feature type="transmembrane region" description="Helical" evidence="6">
    <location>
        <begin position="12"/>
        <end position="31"/>
    </location>
</feature>
<dbReference type="EMBL" id="FMBM01000002">
    <property type="protein sequence ID" value="SCC80889.1"/>
    <property type="molecule type" value="Genomic_DNA"/>
</dbReference>
<keyword evidence="4 6" id="KW-1133">Transmembrane helix</keyword>
<dbReference type="PANTHER" id="PTHR22911">
    <property type="entry name" value="ACYL-MALONYL CONDENSING ENZYME-RELATED"/>
    <property type="match status" value="1"/>
</dbReference>
<evidence type="ECO:0000313" key="9">
    <source>
        <dbReference type="EMBL" id="SCC80889.1"/>
    </source>
</evidence>
<feature type="domain" description="EamA" evidence="7">
    <location>
        <begin position="162"/>
        <end position="289"/>
    </location>
</feature>
<dbReference type="PANTHER" id="PTHR22911:SF6">
    <property type="entry name" value="SOLUTE CARRIER FAMILY 35 MEMBER G1"/>
    <property type="match status" value="1"/>
</dbReference>
<dbReference type="InterPro" id="IPR000620">
    <property type="entry name" value="EamA_dom"/>
</dbReference>
<dbReference type="Proteomes" id="UP000050497">
    <property type="component" value="Unassembled WGS sequence"/>
</dbReference>
<keyword evidence="5 6" id="KW-0472">Membrane</keyword>
<dbReference type="Proteomes" id="UP000182800">
    <property type="component" value="Unassembled WGS sequence"/>
</dbReference>
<feature type="transmembrane region" description="Helical" evidence="6">
    <location>
        <begin position="190"/>
        <end position="215"/>
    </location>
</feature>
<name>A0A0P7XPJ9_9HYPH</name>
<sequence length="294" mass="30850">MSAPIPEPGPDAVLRRAVIEALIGVAILSAMDALVKGLAGHLPVIAVTFLRFAFGAVAALAVAGITRPGWPSAETMRVNGFRALLIVFTALCFFYALSVLPLAETLALAFLAPVFMALFGAVLLREIITRRVVIALAAGFSGMLIIVFGKAETGTLGPQAMLGAIAALASAVTYALAMVLLRARATRDSLVVIVTLHNLLPAIILVFPALIVWTAPTALQWGWAALLGSLGVAGHLLLASAFKRAETGRIAPLDYTSLIWAVLFGYVFFDEMPTLFTFAGAGLIILGALNASRR</sequence>
<evidence type="ECO:0000256" key="5">
    <source>
        <dbReference type="ARBA" id="ARBA00023136"/>
    </source>
</evidence>
<feature type="transmembrane region" description="Helical" evidence="6">
    <location>
        <begin position="83"/>
        <end position="100"/>
    </location>
</feature>
<accession>A0A0P7XPJ9</accession>
<dbReference type="Pfam" id="PF00892">
    <property type="entry name" value="EamA"/>
    <property type="match status" value="2"/>
</dbReference>
<protein>
    <submittedName>
        <fullName evidence="8">S-adenosylmethionine uptake transporter</fullName>
    </submittedName>
</protein>
<organism evidence="8 10">
    <name type="scientific">Saliniramus fredricksonii</name>
    <dbReference type="NCBI Taxonomy" id="1653334"/>
    <lineage>
        <taxon>Bacteria</taxon>
        <taxon>Pseudomonadati</taxon>
        <taxon>Pseudomonadota</taxon>
        <taxon>Alphaproteobacteria</taxon>
        <taxon>Hyphomicrobiales</taxon>
        <taxon>Salinarimonadaceae</taxon>
        <taxon>Saliniramus</taxon>
    </lineage>
</organism>
<evidence type="ECO:0000313" key="8">
    <source>
        <dbReference type="EMBL" id="KPQ09422.1"/>
    </source>
</evidence>
<feature type="transmembrane region" description="Helical" evidence="6">
    <location>
        <begin position="43"/>
        <end position="63"/>
    </location>
</feature>
<evidence type="ECO:0000256" key="1">
    <source>
        <dbReference type="ARBA" id="ARBA00004141"/>
    </source>
</evidence>
<evidence type="ECO:0000256" key="4">
    <source>
        <dbReference type="ARBA" id="ARBA00022989"/>
    </source>
</evidence>
<feature type="transmembrane region" description="Helical" evidence="6">
    <location>
        <begin position="221"/>
        <end position="238"/>
    </location>
</feature>
<dbReference type="OrthoDB" id="7818056at2"/>
<evidence type="ECO:0000256" key="2">
    <source>
        <dbReference type="ARBA" id="ARBA00009853"/>
    </source>
</evidence>
<comment type="caution">
    <text evidence="8">The sequence shown here is derived from an EMBL/GenBank/DDBJ whole genome shotgun (WGS) entry which is preliminary data.</text>
</comment>
<comment type="subcellular location">
    <subcellularLocation>
        <location evidence="1">Membrane</location>
        <topology evidence="1">Multi-pass membrane protein</topology>
    </subcellularLocation>
</comment>
<dbReference type="EMBL" id="LJSX01000028">
    <property type="protein sequence ID" value="KPQ09422.1"/>
    <property type="molecule type" value="Genomic_DNA"/>
</dbReference>
<evidence type="ECO:0000313" key="11">
    <source>
        <dbReference type="Proteomes" id="UP000182800"/>
    </source>
</evidence>
<keyword evidence="3 6" id="KW-0812">Transmembrane</keyword>
<gene>
    <name evidence="8" type="primary">sam-2</name>
    <name evidence="9" type="ORF">GA0071312_1818</name>
    <name evidence="8" type="ORF">HLUCCO17_15070</name>
</gene>
<comment type="similarity">
    <text evidence="2">Belongs to the drug/metabolite transporter (DMT) superfamily. 10 TMS drug/metabolite exporter (DME) (TC 2.A.7.3) family.</text>
</comment>
<evidence type="ECO:0000256" key="6">
    <source>
        <dbReference type="SAM" id="Phobius"/>
    </source>
</evidence>
<keyword evidence="11" id="KW-1185">Reference proteome</keyword>
<feature type="transmembrane region" description="Helical" evidence="6">
    <location>
        <begin position="160"/>
        <end position="181"/>
    </location>
</feature>
<evidence type="ECO:0000259" key="7">
    <source>
        <dbReference type="Pfam" id="PF00892"/>
    </source>
</evidence>
<dbReference type="InterPro" id="IPR037185">
    <property type="entry name" value="EmrE-like"/>
</dbReference>
<evidence type="ECO:0000313" key="10">
    <source>
        <dbReference type="Proteomes" id="UP000050497"/>
    </source>
</evidence>
<feature type="domain" description="EamA" evidence="7">
    <location>
        <begin position="17"/>
        <end position="147"/>
    </location>
</feature>
<feature type="transmembrane region" description="Helical" evidence="6">
    <location>
        <begin position="131"/>
        <end position="148"/>
    </location>
</feature>
<evidence type="ECO:0000256" key="3">
    <source>
        <dbReference type="ARBA" id="ARBA00022692"/>
    </source>
</evidence>
<dbReference type="SUPFAM" id="SSF103481">
    <property type="entry name" value="Multidrug resistance efflux transporter EmrE"/>
    <property type="match status" value="2"/>
</dbReference>
<proteinExistence type="inferred from homology"/>
<reference evidence="8 10" key="1">
    <citation type="submission" date="2015-09" db="EMBL/GenBank/DDBJ databases">
        <title>Identification and resolution of microdiversity through metagenomic sequencing of parallel consortia.</title>
        <authorList>
            <person name="Nelson W.C."/>
            <person name="Romine M.F."/>
            <person name="Lindemann S.R."/>
        </authorList>
    </citation>
    <scope>NUCLEOTIDE SEQUENCE [LARGE SCALE GENOMIC DNA]</scope>
    <source>
        <strain evidence="8">HL-109</strain>
    </source>
</reference>
<dbReference type="STRING" id="1653334.GA0071312_1818"/>
<dbReference type="AlphaFoldDB" id="A0A0P7XPJ9"/>
<feature type="transmembrane region" description="Helical" evidence="6">
    <location>
        <begin position="106"/>
        <end position="124"/>
    </location>
</feature>
<dbReference type="GO" id="GO:0016020">
    <property type="term" value="C:membrane"/>
    <property type="evidence" value="ECO:0007669"/>
    <property type="project" value="UniProtKB-SubCell"/>
</dbReference>
<reference evidence="9 11" key="2">
    <citation type="submission" date="2016-08" db="EMBL/GenBank/DDBJ databases">
        <authorList>
            <person name="Varghese N."/>
            <person name="Submissions Spin"/>
        </authorList>
    </citation>
    <scope>NUCLEOTIDE SEQUENCE [LARGE SCALE GENOMIC DNA]</scope>
    <source>
        <strain evidence="9 11">HL-109</strain>
    </source>
</reference>
<dbReference type="RefSeq" id="WP_074444697.1">
    <property type="nucleotide sequence ID" value="NZ_FMBM01000002.1"/>
</dbReference>
<feature type="transmembrane region" description="Helical" evidence="6">
    <location>
        <begin position="250"/>
        <end position="269"/>
    </location>
</feature>